<protein>
    <submittedName>
        <fullName evidence="3">ABC-type transport system involved in resistance to organic solvents, ATPase component</fullName>
    </submittedName>
</protein>
<evidence type="ECO:0000259" key="2">
    <source>
        <dbReference type="Pfam" id="PF01926"/>
    </source>
</evidence>
<dbReference type="InterPro" id="IPR027417">
    <property type="entry name" value="P-loop_NTPase"/>
</dbReference>
<proteinExistence type="predicted"/>
<organism evidence="3 4">
    <name type="scientific">Aequorivita sublithincola (strain DSM 14238 / LMG 21431 / ACAM 643 / 9-3)</name>
    <dbReference type="NCBI Taxonomy" id="746697"/>
    <lineage>
        <taxon>Bacteria</taxon>
        <taxon>Pseudomonadati</taxon>
        <taxon>Bacteroidota</taxon>
        <taxon>Flavobacteriia</taxon>
        <taxon>Flavobacteriales</taxon>
        <taxon>Flavobacteriaceae</taxon>
        <taxon>Aequorivita</taxon>
    </lineage>
</organism>
<dbReference type="Proteomes" id="UP000006049">
    <property type="component" value="Chromosome"/>
</dbReference>
<dbReference type="HOGENOM" id="CLU_088570_0_0_10"/>
<evidence type="ECO:0000313" key="4">
    <source>
        <dbReference type="Proteomes" id="UP000006049"/>
    </source>
</evidence>
<keyword evidence="4" id="KW-1185">Reference proteome</keyword>
<name>I3YS89_AEQSU</name>
<dbReference type="GO" id="GO:0005525">
    <property type="term" value="F:GTP binding"/>
    <property type="evidence" value="ECO:0007669"/>
    <property type="project" value="InterPro"/>
</dbReference>
<feature type="transmembrane region" description="Helical" evidence="1">
    <location>
        <begin position="20"/>
        <end position="37"/>
    </location>
</feature>
<dbReference type="KEGG" id="asl:Aeqsu_0343"/>
<sequence>MGLFKRKWNMFFHNLKEYSLFISIIFPIGLALLIWGYTTEENYSSTLVLIGYILMIFSIIITLYKSWPEKKIETKKILGDTITLETLNFLIPSVSKIGIVGPSSVGKTTLTENITQSSYSKVRTQITAAIICSTRKYPIKYFALIDGPGNNTPEQFNIIKNSEILIILMDHNSSDDSKEFQQNRLQEISNLNNQFRNLLNQEKLKLKQVHLLLNKRDLWVNEKEEKREILNNWFIEEVNRWNTGSFANYVTSDCYSNRINSDLNELIKNLKI</sequence>
<keyword evidence="1" id="KW-1133">Transmembrane helix</keyword>
<dbReference type="STRING" id="746697.Aeqsu_0343"/>
<accession>I3YS89</accession>
<dbReference type="RefSeq" id="WP_014781115.1">
    <property type="nucleotide sequence ID" value="NC_018013.1"/>
</dbReference>
<evidence type="ECO:0000313" key="3">
    <source>
        <dbReference type="EMBL" id="AFL79857.1"/>
    </source>
</evidence>
<dbReference type="InterPro" id="IPR006073">
    <property type="entry name" value="GTP-bd"/>
</dbReference>
<feature type="domain" description="G" evidence="2">
    <location>
        <begin position="96"/>
        <end position="215"/>
    </location>
</feature>
<dbReference type="Pfam" id="PF01926">
    <property type="entry name" value="MMR_HSR1"/>
    <property type="match status" value="1"/>
</dbReference>
<dbReference type="AlphaFoldDB" id="I3YS89"/>
<keyword evidence="1" id="KW-0812">Transmembrane</keyword>
<dbReference type="eggNOG" id="COG1100">
    <property type="taxonomic scope" value="Bacteria"/>
</dbReference>
<dbReference type="SUPFAM" id="SSF52540">
    <property type="entry name" value="P-loop containing nucleoside triphosphate hydrolases"/>
    <property type="match status" value="1"/>
</dbReference>
<dbReference type="Gene3D" id="3.40.50.300">
    <property type="entry name" value="P-loop containing nucleotide triphosphate hydrolases"/>
    <property type="match status" value="1"/>
</dbReference>
<feature type="transmembrane region" description="Helical" evidence="1">
    <location>
        <begin position="43"/>
        <end position="64"/>
    </location>
</feature>
<gene>
    <name evidence="3" type="ordered locus">Aeqsu_0343</name>
</gene>
<dbReference type="PATRIC" id="fig|746697.3.peg.341"/>
<dbReference type="OrthoDB" id="1551078at2"/>
<dbReference type="EMBL" id="CP003280">
    <property type="protein sequence ID" value="AFL79857.1"/>
    <property type="molecule type" value="Genomic_DNA"/>
</dbReference>
<reference evidence="3 4" key="1">
    <citation type="submission" date="2012-06" db="EMBL/GenBank/DDBJ databases">
        <title>The complete genome of Aequorivita sublithincola DSM 14238.</title>
        <authorList>
            <consortium name="US DOE Joint Genome Institute (JGI-PGF)"/>
            <person name="Lucas S."/>
            <person name="Copeland A."/>
            <person name="Lapidus A."/>
            <person name="Goodwin L."/>
            <person name="Pitluck S."/>
            <person name="Peters L."/>
            <person name="Munk A.C.C."/>
            <person name="Kyrpides N."/>
            <person name="Mavromatis K."/>
            <person name="Pagani I."/>
            <person name="Ivanova N."/>
            <person name="Ovchinnikova G."/>
            <person name="Zeytun A."/>
            <person name="Detter J.C."/>
            <person name="Han C."/>
            <person name="Land M."/>
            <person name="Hauser L."/>
            <person name="Markowitz V."/>
            <person name="Cheng J.-F."/>
            <person name="Hugenholtz P."/>
            <person name="Woyke T."/>
            <person name="Wu D."/>
            <person name="Tindall B."/>
            <person name="Faehnrich R."/>
            <person name="Brambilla E."/>
            <person name="Klenk H.-P."/>
            <person name="Eisen J.A."/>
        </authorList>
    </citation>
    <scope>NUCLEOTIDE SEQUENCE [LARGE SCALE GENOMIC DNA]</scope>
    <source>
        <strain evidence="4">DSM 14238 / LMG 21431 / ACAM 643 / 9-3</strain>
    </source>
</reference>
<evidence type="ECO:0000256" key="1">
    <source>
        <dbReference type="SAM" id="Phobius"/>
    </source>
</evidence>
<keyword evidence="1" id="KW-0472">Membrane</keyword>